<proteinExistence type="predicted"/>
<evidence type="ECO:0000256" key="4">
    <source>
        <dbReference type="ARBA" id="ARBA00023157"/>
    </source>
</evidence>
<dbReference type="Proteomes" id="UP000326565">
    <property type="component" value="Unassembled WGS sequence"/>
</dbReference>
<reference evidence="5 6" key="1">
    <citation type="submission" date="2019-04" db="EMBL/GenBank/DDBJ databases">
        <title>Friends and foes A comparative genomics study of 23 Aspergillus species from section Flavi.</title>
        <authorList>
            <consortium name="DOE Joint Genome Institute"/>
            <person name="Kjaerbolling I."/>
            <person name="Vesth T."/>
            <person name="Frisvad J.C."/>
            <person name="Nybo J.L."/>
            <person name="Theobald S."/>
            <person name="Kildgaard S."/>
            <person name="Isbrandt T."/>
            <person name="Kuo A."/>
            <person name="Sato A."/>
            <person name="Lyhne E.K."/>
            <person name="Kogle M.E."/>
            <person name="Wiebenga A."/>
            <person name="Kun R.S."/>
            <person name="Lubbers R.J."/>
            <person name="Makela M.R."/>
            <person name="Barry K."/>
            <person name="Chovatia M."/>
            <person name="Clum A."/>
            <person name="Daum C."/>
            <person name="Haridas S."/>
            <person name="He G."/>
            <person name="LaButti K."/>
            <person name="Lipzen A."/>
            <person name="Mondo S."/>
            <person name="Riley R."/>
            <person name="Salamov A."/>
            <person name="Simmons B.A."/>
            <person name="Magnuson J.K."/>
            <person name="Henrissat B."/>
            <person name="Mortensen U.H."/>
            <person name="Larsen T.O."/>
            <person name="Devries R.P."/>
            <person name="Grigoriev I.V."/>
            <person name="Machida M."/>
            <person name="Baker S.E."/>
            <person name="Andersen M.R."/>
        </authorList>
    </citation>
    <scope>NUCLEOTIDE SEQUENCE [LARGE SCALE GENOMIC DNA]</scope>
    <source>
        <strain evidence="5 6">CBS 151.66</strain>
    </source>
</reference>
<keyword evidence="2" id="KW-0732">Signal</keyword>
<dbReference type="AlphaFoldDB" id="A0A5N5XC14"/>
<dbReference type="OrthoDB" id="2789670at2759"/>
<protein>
    <submittedName>
        <fullName evidence="5">Uncharacterized protein</fullName>
    </submittedName>
</protein>
<gene>
    <name evidence="5" type="ORF">BDV29DRAFT_153476</name>
</gene>
<dbReference type="PANTHER" id="PTHR33938:SF8">
    <property type="entry name" value="CARBOXYLIC ESTER HYDROLASE"/>
    <property type="match status" value="1"/>
</dbReference>
<dbReference type="PANTHER" id="PTHR33938">
    <property type="entry name" value="FERULOYL ESTERASE B-RELATED"/>
    <property type="match status" value="1"/>
</dbReference>
<evidence type="ECO:0000256" key="3">
    <source>
        <dbReference type="ARBA" id="ARBA00022801"/>
    </source>
</evidence>
<evidence type="ECO:0000256" key="2">
    <source>
        <dbReference type="ARBA" id="ARBA00022729"/>
    </source>
</evidence>
<sequence length="107" mass="11988">MDSNLTSSSSIAATNCYHSRTSTGSSSPLSAGWFQVGVAKDPNLNLQILTHAQYFQFFYDSVQQYGSIIGINDPDLTEFRDHGGKLLTYHRRKPGKLFPSLFLLCFY</sequence>
<accession>A0A5N5XC14</accession>
<evidence type="ECO:0000256" key="1">
    <source>
        <dbReference type="ARBA" id="ARBA00022487"/>
    </source>
</evidence>
<name>A0A5N5XC14_9EURO</name>
<evidence type="ECO:0000313" key="5">
    <source>
        <dbReference type="EMBL" id="KAB8077607.1"/>
    </source>
</evidence>
<dbReference type="GO" id="GO:0052689">
    <property type="term" value="F:carboxylic ester hydrolase activity"/>
    <property type="evidence" value="ECO:0007669"/>
    <property type="project" value="UniProtKB-KW"/>
</dbReference>
<keyword evidence="4" id="KW-1015">Disulfide bond</keyword>
<organism evidence="5 6">
    <name type="scientific">Aspergillus leporis</name>
    <dbReference type="NCBI Taxonomy" id="41062"/>
    <lineage>
        <taxon>Eukaryota</taxon>
        <taxon>Fungi</taxon>
        <taxon>Dikarya</taxon>
        <taxon>Ascomycota</taxon>
        <taxon>Pezizomycotina</taxon>
        <taxon>Eurotiomycetes</taxon>
        <taxon>Eurotiomycetidae</taxon>
        <taxon>Eurotiales</taxon>
        <taxon>Aspergillaceae</taxon>
        <taxon>Aspergillus</taxon>
        <taxon>Aspergillus subgen. Circumdati</taxon>
    </lineage>
</organism>
<keyword evidence="3" id="KW-0378">Hydrolase</keyword>
<evidence type="ECO:0000313" key="6">
    <source>
        <dbReference type="Proteomes" id="UP000326565"/>
    </source>
</evidence>
<keyword evidence="6" id="KW-1185">Reference proteome</keyword>
<dbReference type="InterPro" id="IPR011118">
    <property type="entry name" value="Tannase/feruloyl_esterase"/>
</dbReference>
<keyword evidence="1" id="KW-0719">Serine esterase</keyword>
<dbReference type="EMBL" id="ML732166">
    <property type="protein sequence ID" value="KAB8077607.1"/>
    <property type="molecule type" value="Genomic_DNA"/>
</dbReference>